<feature type="region of interest" description="Disordered" evidence="1">
    <location>
        <begin position="293"/>
        <end position="326"/>
    </location>
</feature>
<accession>A0A9C6SVV6</accession>
<dbReference type="RefSeq" id="XP_051862775.1">
    <property type="nucleotide sequence ID" value="XM_052006815.1"/>
</dbReference>
<sequence length="363" mass="42459">MAEMEKRLRSPSSGVKMAPVTAITTRNQLARKKEREKCDAQEKQMENLETFPLVKVDNKAKNVMSYSDVVPTLRLRLEELESATHAETAVAVAVATTAATRSKSPSRRPRQAVTKPRRKQQSSPNVAATTVTATATAIENFAMTELTSKTSRESLQLHRLTFDDWLLLKEKQDAQKRRDDRRELNRLSHMQQMRQQLSEKCYADWLRAKRRHCSSCNTGSCNMLQQAGPTMLVEASRRRAEQTKRTVQQWERRKLLEMQRQREQQTRERHEQQVRDHLRRQLSQLAWHRWLQQQDKQQQQQQQQQQQERNEKPHRQRLSSNSSLKPSMAGIESLYLHVPLSAAQHSLRQRLDSIDGLNMQRRK</sequence>
<feature type="compositionally biased region" description="Low complexity" evidence="1">
    <location>
        <begin position="293"/>
        <end position="307"/>
    </location>
</feature>
<feature type="region of interest" description="Disordered" evidence="1">
    <location>
        <begin position="96"/>
        <end position="128"/>
    </location>
</feature>
<reference evidence="4" key="1">
    <citation type="submission" date="2025-08" db="UniProtKB">
        <authorList>
            <consortium name="RefSeq"/>
        </authorList>
    </citation>
    <scope>IDENTIFICATION</scope>
    <source>
        <strain evidence="4">15112-1751.03</strain>
        <tissue evidence="4">Whole Adult</tissue>
    </source>
</reference>
<dbReference type="Pfam" id="PF13904">
    <property type="entry name" value="CCDC34"/>
    <property type="match status" value="1"/>
</dbReference>
<organism evidence="3 4">
    <name type="scientific">Drosophila albomicans</name>
    <name type="common">Fruit fly</name>
    <dbReference type="NCBI Taxonomy" id="7291"/>
    <lineage>
        <taxon>Eukaryota</taxon>
        <taxon>Metazoa</taxon>
        <taxon>Ecdysozoa</taxon>
        <taxon>Arthropoda</taxon>
        <taxon>Hexapoda</taxon>
        <taxon>Insecta</taxon>
        <taxon>Pterygota</taxon>
        <taxon>Neoptera</taxon>
        <taxon>Endopterygota</taxon>
        <taxon>Diptera</taxon>
        <taxon>Brachycera</taxon>
        <taxon>Muscomorpha</taxon>
        <taxon>Ephydroidea</taxon>
        <taxon>Drosophilidae</taxon>
        <taxon>Drosophila</taxon>
    </lineage>
</organism>
<proteinExistence type="predicted"/>
<dbReference type="GeneID" id="127565904"/>
<keyword evidence="3" id="KW-1185">Reference proteome</keyword>
<dbReference type="InterPro" id="IPR025259">
    <property type="entry name" value="CCDC34/181"/>
</dbReference>
<evidence type="ECO:0000313" key="4">
    <source>
        <dbReference type="RefSeq" id="XP_051862775.1"/>
    </source>
</evidence>
<feature type="domain" description="Coiled-coil" evidence="2">
    <location>
        <begin position="161"/>
        <end position="298"/>
    </location>
</feature>
<evidence type="ECO:0000259" key="2">
    <source>
        <dbReference type="Pfam" id="PF13904"/>
    </source>
</evidence>
<dbReference type="OrthoDB" id="7873267at2759"/>
<dbReference type="Proteomes" id="UP000515160">
    <property type="component" value="Chromosome X"/>
</dbReference>
<gene>
    <name evidence="4" type="primary">LOC127565904</name>
</gene>
<feature type="compositionally biased region" description="Basic residues" evidence="1">
    <location>
        <begin position="104"/>
        <end position="120"/>
    </location>
</feature>
<dbReference type="AlphaFoldDB" id="A0A9C6SVV6"/>
<evidence type="ECO:0000256" key="1">
    <source>
        <dbReference type="SAM" id="MobiDB-lite"/>
    </source>
</evidence>
<protein>
    <submittedName>
        <fullName evidence="4">Transcription factor SPT20 homolog</fullName>
    </submittedName>
</protein>
<name>A0A9C6SVV6_DROAB</name>
<evidence type="ECO:0000313" key="3">
    <source>
        <dbReference type="Proteomes" id="UP000515160"/>
    </source>
</evidence>